<comment type="caution">
    <text evidence="3">The sequence shown here is derived from an EMBL/GenBank/DDBJ whole genome shotgun (WGS) entry which is preliminary data.</text>
</comment>
<name>A0A543J3J8_9ACTN</name>
<accession>A0A543J3J8</accession>
<dbReference type="RefSeq" id="WP_142261128.1">
    <property type="nucleotide sequence ID" value="NZ_BMPV01000002.1"/>
</dbReference>
<feature type="region of interest" description="Disordered" evidence="1">
    <location>
        <begin position="18"/>
        <end position="87"/>
    </location>
</feature>
<dbReference type="PROSITE" id="PS51257">
    <property type="entry name" value="PROKAR_LIPOPROTEIN"/>
    <property type="match status" value="1"/>
</dbReference>
<reference evidence="3 4" key="1">
    <citation type="submission" date="2019-06" db="EMBL/GenBank/DDBJ databases">
        <title>Sequencing the genomes of 1000 actinobacteria strains.</title>
        <authorList>
            <person name="Klenk H.-P."/>
        </authorList>
    </citation>
    <scope>NUCLEOTIDE SEQUENCE [LARGE SCALE GENOMIC DNA]</scope>
    <source>
        <strain evidence="3 4">DSM 43186</strain>
    </source>
</reference>
<gene>
    <name evidence="3" type="ORF">FHX40_4153</name>
</gene>
<keyword evidence="2" id="KW-0732">Signal</keyword>
<proteinExistence type="predicted"/>
<evidence type="ECO:0000313" key="4">
    <source>
        <dbReference type="Proteomes" id="UP000319213"/>
    </source>
</evidence>
<feature type="compositionally biased region" description="Low complexity" evidence="1">
    <location>
        <begin position="54"/>
        <end position="64"/>
    </location>
</feature>
<feature type="signal peptide" evidence="2">
    <location>
        <begin position="1"/>
        <end position="20"/>
    </location>
</feature>
<feature type="chain" id="PRO_5039694514" evidence="2">
    <location>
        <begin position="21"/>
        <end position="161"/>
    </location>
</feature>
<sequence length="161" mass="16651">MRRICLAALVLLVAACGNPAPDDSSAPTTARRPDAATLAPDTPDSGSNHGSGGADATPSPSASPVTPKGGTIKPRKIPWTSAEPVGDGRTLRVVWTSGVEPCATLDRVEVDETRGKVTVTLYEGPSRASPDAVCIEIAITKVTEVRLDEPLGDRKVVDGAR</sequence>
<organism evidence="3 4">
    <name type="scientific">Thermopolyspora flexuosa</name>
    <dbReference type="NCBI Taxonomy" id="103836"/>
    <lineage>
        <taxon>Bacteria</taxon>
        <taxon>Bacillati</taxon>
        <taxon>Actinomycetota</taxon>
        <taxon>Actinomycetes</taxon>
        <taxon>Streptosporangiales</taxon>
        <taxon>Streptosporangiaceae</taxon>
        <taxon>Thermopolyspora</taxon>
    </lineage>
</organism>
<feature type="compositionally biased region" description="Low complexity" evidence="1">
    <location>
        <begin position="26"/>
        <end position="41"/>
    </location>
</feature>
<dbReference type="OrthoDB" id="3541529at2"/>
<dbReference type="Proteomes" id="UP000319213">
    <property type="component" value="Unassembled WGS sequence"/>
</dbReference>
<evidence type="ECO:0000256" key="1">
    <source>
        <dbReference type="SAM" id="MobiDB-lite"/>
    </source>
</evidence>
<evidence type="ECO:0000313" key="3">
    <source>
        <dbReference type="EMBL" id="TQM77390.1"/>
    </source>
</evidence>
<dbReference type="AlphaFoldDB" id="A0A543J3J8"/>
<protein>
    <submittedName>
        <fullName evidence="3">Uncharacterized protein</fullName>
    </submittedName>
</protein>
<evidence type="ECO:0000256" key="2">
    <source>
        <dbReference type="SAM" id="SignalP"/>
    </source>
</evidence>
<dbReference type="EMBL" id="VFPQ01000001">
    <property type="protein sequence ID" value="TQM77390.1"/>
    <property type="molecule type" value="Genomic_DNA"/>
</dbReference>
<keyword evidence="4" id="KW-1185">Reference proteome</keyword>